<dbReference type="EMBL" id="AKGD01000002">
    <property type="protein sequence ID" value="EIT69255.1"/>
    <property type="molecule type" value="Genomic_DNA"/>
</dbReference>
<evidence type="ECO:0008006" key="3">
    <source>
        <dbReference type="Google" id="ProtNLM"/>
    </source>
</evidence>
<keyword evidence="2" id="KW-1185">Reference proteome</keyword>
<organism evidence="1 2">
    <name type="scientific">Hydrocarboniphaga effusa AP103</name>
    <dbReference type="NCBI Taxonomy" id="1172194"/>
    <lineage>
        <taxon>Bacteria</taxon>
        <taxon>Pseudomonadati</taxon>
        <taxon>Pseudomonadota</taxon>
        <taxon>Gammaproteobacteria</taxon>
        <taxon>Nevskiales</taxon>
        <taxon>Nevskiaceae</taxon>
        <taxon>Hydrocarboniphaga</taxon>
    </lineage>
</organism>
<accession>I8T5P2</accession>
<dbReference type="Proteomes" id="UP000003704">
    <property type="component" value="Unassembled WGS sequence"/>
</dbReference>
<dbReference type="AlphaFoldDB" id="I8T5P2"/>
<evidence type="ECO:0000313" key="2">
    <source>
        <dbReference type="Proteomes" id="UP000003704"/>
    </source>
</evidence>
<sequence length="80" mass="8134">MDPAIRFAAVGVCLTSLSLAACTSRPRNEAVAKADRPPACKLTRNVQAAGPQSAGHPPRCADSLDAGKLPASAIAPIMLP</sequence>
<comment type="caution">
    <text evidence="1">The sequence shown here is derived from an EMBL/GenBank/DDBJ whole genome shotgun (WGS) entry which is preliminary data.</text>
</comment>
<name>I8T5P2_9GAMM</name>
<dbReference type="RefSeq" id="WP_007185778.1">
    <property type="nucleotide sequence ID" value="NZ_AKGD01000002.1"/>
</dbReference>
<evidence type="ECO:0000313" key="1">
    <source>
        <dbReference type="EMBL" id="EIT69255.1"/>
    </source>
</evidence>
<dbReference type="STRING" id="1172194.WQQ_28370"/>
<protein>
    <recommendedName>
        <fullName evidence="3">Lipoprotein</fullName>
    </recommendedName>
</protein>
<proteinExistence type="predicted"/>
<dbReference type="PROSITE" id="PS51257">
    <property type="entry name" value="PROKAR_LIPOPROTEIN"/>
    <property type="match status" value="1"/>
</dbReference>
<gene>
    <name evidence="1" type="ORF">WQQ_28370</name>
</gene>
<reference evidence="1 2" key="1">
    <citation type="journal article" date="2012" name="J. Bacteriol.">
        <title>Genome Sequence of n-Alkane-Degrading Hydrocarboniphaga effusa Strain AP103T (ATCC BAA-332T).</title>
        <authorList>
            <person name="Chang H.K."/>
            <person name="Zylstra G.J."/>
            <person name="Chae J.C."/>
        </authorList>
    </citation>
    <scope>NUCLEOTIDE SEQUENCE [LARGE SCALE GENOMIC DNA]</scope>
    <source>
        <strain evidence="1 2">AP103</strain>
    </source>
</reference>